<reference evidence="1 2" key="1">
    <citation type="submission" date="2013-03" db="EMBL/GenBank/DDBJ databases">
        <title>Whole genome shotgun sequencing of Clostridium sartagoforme AAU1.</title>
        <authorList>
            <person name="Joshi C.G."/>
            <person name="Duggirala S.M."/>
            <person name="Nathani N.M."/>
            <person name="Bhatt V.D."/>
            <person name="Patel A.K."/>
            <person name="Pandya P.R."/>
            <person name="KaPatel J.A."/>
        </authorList>
    </citation>
    <scope>NUCLEOTIDE SEQUENCE [LARGE SCALE GENOMIC DNA]</scope>
    <source>
        <strain evidence="1 2">AAU1</strain>
    </source>
</reference>
<dbReference type="PATRIC" id="fig|1202534.3.peg.555"/>
<proteinExistence type="predicted"/>
<dbReference type="EMBL" id="ASRV01000032">
    <property type="protein sequence ID" value="EOR27775.1"/>
    <property type="molecule type" value="Genomic_DNA"/>
</dbReference>
<sequence>MAYINFKEEVYVAKIQLEKRVINNEKLFNEIKDSNKLSNDYIPNEKYSYREFNDVVFAGDIQKKKRILKK</sequence>
<accession>R9CFI2</accession>
<organism evidence="1 2">
    <name type="scientific">Clostridium sartagoforme AAU1</name>
    <dbReference type="NCBI Taxonomy" id="1202534"/>
    <lineage>
        <taxon>Bacteria</taxon>
        <taxon>Bacillati</taxon>
        <taxon>Bacillota</taxon>
        <taxon>Clostridia</taxon>
        <taxon>Eubacteriales</taxon>
        <taxon>Clostridiaceae</taxon>
        <taxon>Clostridium</taxon>
    </lineage>
</organism>
<dbReference type="Proteomes" id="UP000013988">
    <property type="component" value="Unassembled WGS sequence"/>
</dbReference>
<dbReference type="RefSeq" id="WP_016206044.1">
    <property type="nucleotide sequence ID" value="NZ_ASRV01000032.1"/>
</dbReference>
<evidence type="ECO:0000313" key="1">
    <source>
        <dbReference type="EMBL" id="EOR27775.1"/>
    </source>
</evidence>
<gene>
    <name evidence="1" type="ORF">A500_02791</name>
</gene>
<protein>
    <submittedName>
        <fullName evidence="1">Uncharacterized protein</fullName>
    </submittedName>
</protein>
<comment type="caution">
    <text evidence="1">The sequence shown here is derived from an EMBL/GenBank/DDBJ whole genome shotgun (WGS) entry which is preliminary data.</text>
</comment>
<keyword evidence="2" id="KW-1185">Reference proteome</keyword>
<name>R9CFI2_9CLOT</name>
<evidence type="ECO:0000313" key="2">
    <source>
        <dbReference type="Proteomes" id="UP000013988"/>
    </source>
</evidence>
<dbReference type="AlphaFoldDB" id="R9CFI2"/>